<comment type="caution">
    <text evidence="2">The sequence shown here is derived from an EMBL/GenBank/DDBJ whole genome shotgun (WGS) entry which is preliminary data.</text>
</comment>
<accession>C0GD63</accession>
<keyword evidence="1" id="KW-0812">Transmembrane</keyword>
<organism evidence="2 3">
    <name type="scientific">Dethiobacter alkaliphilus AHT 1</name>
    <dbReference type="NCBI Taxonomy" id="555088"/>
    <lineage>
        <taxon>Bacteria</taxon>
        <taxon>Bacillati</taxon>
        <taxon>Bacillota</taxon>
        <taxon>Dethiobacteria</taxon>
        <taxon>Dethiobacterales</taxon>
        <taxon>Dethiobacteraceae</taxon>
        <taxon>Dethiobacter</taxon>
    </lineage>
</organism>
<sequence>MILFANIYILLTIIIAIFQVALAMGAPLGEFTMGGKFTGKLPIKMRVAALAQIVILLIFVFIVAAKAGIAFEQYYSFGRIGIWFVVAFFVFGTLVNISSPSRKEKLTMGPANIIALISTLVVALS</sequence>
<evidence type="ECO:0000313" key="3">
    <source>
        <dbReference type="Proteomes" id="UP000006443"/>
    </source>
</evidence>
<evidence type="ECO:0000313" key="2">
    <source>
        <dbReference type="EMBL" id="EEG78584.1"/>
    </source>
</evidence>
<dbReference type="EMBL" id="ACJM01000002">
    <property type="protein sequence ID" value="EEG78584.1"/>
    <property type="molecule type" value="Genomic_DNA"/>
</dbReference>
<feature type="transmembrane region" description="Helical" evidence="1">
    <location>
        <begin position="6"/>
        <end position="26"/>
    </location>
</feature>
<keyword evidence="3" id="KW-1185">Reference proteome</keyword>
<feature type="transmembrane region" description="Helical" evidence="1">
    <location>
        <begin position="47"/>
        <end position="71"/>
    </location>
</feature>
<gene>
    <name evidence="2" type="ORF">DealDRAFT_0514</name>
</gene>
<dbReference type="RefSeq" id="WP_008514571.1">
    <property type="nucleotide sequence ID" value="NZ_ACJM01000002.1"/>
</dbReference>
<feature type="transmembrane region" description="Helical" evidence="1">
    <location>
        <begin position="77"/>
        <end position="97"/>
    </location>
</feature>
<dbReference type="AlphaFoldDB" id="C0GD63"/>
<evidence type="ECO:0008006" key="4">
    <source>
        <dbReference type="Google" id="ProtNLM"/>
    </source>
</evidence>
<keyword evidence="1" id="KW-1133">Transmembrane helix</keyword>
<protein>
    <recommendedName>
        <fullName evidence="4">Integral membrane protein</fullName>
    </recommendedName>
</protein>
<proteinExistence type="predicted"/>
<evidence type="ECO:0000256" key="1">
    <source>
        <dbReference type="SAM" id="Phobius"/>
    </source>
</evidence>
<dbReference type="Proteomes" id="UP000006443">
    <property type="component" value="Unassembled WGS sequence"/>
</dbReference>
<name>C0GD63_DETAL</name>
<dbReference type="OrthoDB" id="9803232at2"/>
<keyword evidence="1" id="KW-0472">Membrane</keyword>
<feature type="transmembrane region" description="Helical" evidence="1">
    <location>
        <begin position="106"/>
        <end position="124"/>
    </location>
</feature>
<reference evidence="2 3" key="1">
    <citation type="submission" date="2009-02" db="EMBL/GenBank/DDBJ databases">
        <title>Sequencing of the draft genome and assembly of Dethiobacter alkaliphilus AHT 1.</title>
        <authorList>
            <consortium name="US DOE Joint Genome Institute (JGI-PGF)"/>
            <person name="Lucas S."/>
            <person name="Copeland A."/>
            <person name="Lapidus A."/>
            <person name="Glavina del Rio T."/>
            <person name="Dalin E."/>
            <person name="Tice H."/>
            <person name="Bruce D."/>
            <person name="Goodwin L."/>
            <person name="Pitluck S."/>
            <person name="Larimer F."/>
            <person name="Land M.L."/>
            <person name="Hauser L."/>
            <person name="Muyzer G."/>
        </authorList>
    </citation>
    <scope>NUCLEOTIDE SEQUENCE [LARGE SCALE GENOMIC DNA]</scope>
    <source>
        <strain evidence="2 3">AHT 1</strain>
    </source>
</reference>